<dbReference type="InterPro" id="IPR029039">
    <property type="entry name" value="Flavoprotein-like_sf"/>
</dbReference>
<dbReference type="AlphaFoldDB" id="A0A9D2GYS5"/>
<dbReference type="Gene3D" id="3.40.50.360">
    <property type="match status" value="1"/>
</dbReference>
<reference evidence="3" key="2">
    <citation type="submission" date="2021-04" db="EMBL/GenBank/DDBJ databases">
        <authorList>
            <person name="Gilroy R."/>
        </authorList>
    </citation>
    <scope>NUCLEOTIDE SEQUENCE</scope>
    <source>
        <strain evidence="3">CHK118-2852</strain>
    </source>
</reference>
<dbReference type="SUPFAM" id="SSF52218">
    <property type="entry name" value="Flavoproteins"/>
    <property type="match status" value="1"/>
</dbReference>
<comment type="cofactor">
    <cofactor evidence="1">
        <name>FMN</name>
        <dbReference type="ChEBI" id="CHEBI:58210"/>
    </cofactor>
</comment>
<dbReference type="Proteomes" id="UP000824108">
    <property type="component" value="Unassembled WGS sequence"/>
</dbReference>
<feature type="domain" description="Flavodoxin-like" evidence="2">
    <location>
        <begin position="12"/>
        <end position="149"/>
    </location>
</feature>
<evidence type="ECO:0000313" key="4">
    <source>
        <dbReference type="Proteomes" id="UP000824108"/>
    </source>
</evidence>
<dbReference type="InterPro" id="IPR001226">
    <property type="entry name" value="Flavodoxin_CS"/>
</dbReference>
<dbReference type="GO" id="GO:0009055">
    <property type="term" value="F:electron transfer activity"/>
    <property type="evidence" value="ECO:0007669"/>
    <property type="project" value="InterPro"/>
</dbReference>
<organism evidence="3 4">
    <name type="scientific">Candidatus Bacteroides merdavium</name>
    <dbReference type="NCBI Taxonomy" id="2838472"/>
    <lineage>
        <taxon>Bacteria</taxon>
        <taxon>Pseudomonadati</taxon>
        <taxon>Bacteroidota</taxon>
        <taxon>Bacteroidia</taxon>
        <taxon>Bacteroidales</taxon>
        <taxon>Bacteroidaceae</taxon>
        <taxon>Bacteroides</taxon>
    </lineage>
</organism>
<name>A0A9D2GYS5_9BACE</name>
<dbReference type="PROSITE" id="PS50902">
    <property type="entry name" value="FLAVODOXIN_LIKE"/>
    <property type="match status" value="1"/>
</dbReference>
<proteinExistence type="predicted"/>
<sequence length="149" mass="16785">MTNRPATNGPRAIVLYYSHKGKTAAYAREIAMYLWSKGVSVRLSAVSDAVPEDLEGCDLLISGCWTCGWFVIGQHPHARWKDFARQIQGRVEASRTLLFTTYRIRTGSMLTRMKRALGITARQQIPFLKSRSGRLTPEDKATLDHFIGL</sequence>
<reference evidence="3" key="1">
    <citation type="journal article" date="2021" name="PeerJ">
        <title>Extensive microbial diversity within the chicken gut microbiome revealed by metagenomics and culture.</title>
        <authorList>
            <person name="Gilroy R."/>
            <person name="Ravi A."/>
            <person name="Getino M."/>
            <person name="Pursley I."/>
            <person name="Horton D.L."/>
            <person name="Alikhan N.F."/>
            <person name="Baker D."/>
            <person name="Gharbi K."/>
            <person name="Hall N."/>
            <person name="Watson M."/>
            <person name="Adriaenssens E.M."/>
            <person name="Foster-Nyarko E."/>
            <person name="Jarju S."/>
            <person name="Secka A."/>
            <person name="Antonio M."/>
            <person name="Oren A."/>
            <person name="Chaudhuri R.R."/>
            <person name="La Ragione R."/>
            <person name="Hildebrand F."/>
            <person name="Pallen M.J."/>
        </authorList>
    </citation>
    <scope>NUCLEOTIDE SEQUENCE</scope>
    <source>
        <strain evidence="3">CHK118-2852</strain>
    </source>
</reference>
<accession>A0A9D2GYS5</accession>
<evidence type="ECO:0000313" key="3">
    <source>
        <dbReference type="EMBL" id="HIZ91847.1"/>
    </source>
</evidence>
<dbReference type="EMBL" id="DXAV01000056">
    <property type="protein sequence ID" value="HIZ91847.1"/>
    <property type="molecule type" value="Genomic_DNA"/>
</dbReference>
<protein>
    <recommendedName>
        <fullName evidence="2">Flavodoxin-like domain-containing protein</fullName>
    </recommendedName>
</protein>
<gene>
    <name evidence="3" type="ORF">H9807_07010</name>
</gene>
<dbReference type="PROSITE" id="PS00201">
    <property type="entry name" value="FLAVODOXIN"/>
    <property type="match status" value="1"/>
</dbReference>
<dbReference type="GO" id="GO:0010181">
    <property type="term" value="F:FMN binding"/>
    <property type="evidence" value="ECO:0007669"/>
    <property type="project" value="InterPro"/>
</dbReference>
<evidence type="ECO:0000256" key="1">
    <source>
        <dbReference type="ARBA" id="ARBA00001917"/>
    </source>
</evidence>
<comment type="caution">
    <text evidence="3">The sequence shown here is derived from an EMBL/GenBank/DDBJ whole genome shotgun (WGS) entry which is preliminary data.</text>
</comment>
<evidence type="ECO:0000259" key="2">
    <source>
        <dbReference type="PROSITE" id="PS50902"/>
    </source>
</evidence>
<dbReference type="InterPro" id="IPR008254">
    <property type="entry name" value="Flavodoxin/NO_synth"/>
</dbReference>